<dbReference type="InterPro" id="IPR004358">
    <property type="entry name" value="Sig_transdc_His_kin-like_C"/>
</dbReference>
<keyword evidence="11 14" id="KW-1133">Transmembrane helix</keyword>
<evidence type="ECO:0000256" key="9">
    <source>
        <dbReference type="ARBA" id="ARBA00022777"/>
    </source>
</evidence>
<dbReference type="GO" id="GO:0005524">
    <property type="term" value="F:ATP binding"/>
    <property type="evidence" value="ECO:0007669"/>
    <property type="project" value="UniProtKB-KW"/>
</dbReference>
<dbReference type="SUPFAM" id="SSF55890">
    <property type="entry name" value="Sporulation response regulatory protein Spo0B"/>
    <property type="match status" value="1"/>
</dbReference>
<evidence type="ECO:0000256" key="4">
    <source>
        <dbReference type="ARBA" id="ARBA00022475"/>
    </source>
</evidence>
<keyword evidence="17" id="KW-1185">Reference proteome</keyword>
<dbReference type="Gene3D" id="3.30.565.10">
    <property type="entry name" value="Histidine kinase-like ATPase, C-terminal domain"/>
    <property type="match status" value="1"/>
</dbReference>
<dbReference type="InterPro" id="IPR029151">
    <property type="entry name" value="Sensor-like_sf"/>
</dbReference>
<comment type="subcellular location">
    <subcellularLocation>
        <location evidence="2">Cell membrane</location>
        <topology evidence="2">Multi-pass membrane protein</topology>
    </subcellularLocation>
</comment>
<evidence type="ECO:0000259" key="15">
    <source>
        <dbReference type="PROSITE" id="PS50109"/>
    </source>
</evidence>
<proteinExistence type="predicted"/>
<dbReference type="InterPro" id="IPR000014">
    <property type="entry name" value="PAS"/>
</dbReference>
<dbReference type="EMBL" id="CP076456">
    <property type="protein sequence ID" value="QWQ37849.1"/>
    <property type="molecule type" value="Genomic_DNA"/>
</dbReference>
<organism evidence="16 17">
    <name type="scientific">Arthrobacter sunyaminii</name>
    <dbReference type="NCBI Taxonomy" id="2816859"/>
    <lineage>
        <taxon>Bacteria</taxon>
        <taxon>Bacillati</taxon>
        <taxon>Actinomycetota</taxon>
        <taxon>Actinomycetes</taxon>
        <taxon>Micrococcales</taxon>
        <taxon>Micrococcaceae</taxon>
        <taxon>Arthrobacter</taxon>
    </lineage>
</organism>
<dbReference type="SMART" id="SM00387">
    <property type="entry name" value="HATPase_c"/>
    <property type="match status" value="1"/>
</dbReference>
<evidence type="ECO:0000256" key="14">
    <source>
        <dbReference type="SAM" id="Phobius"/>
    </source>
</evidence>
<reference evidence="16" key="1">
    <citation type="submission" date="2021-06" db="EMBL/GenBank/DDBJ databases">
        <title>Novel species in genus Arthrobacter.</title>
        <authorList>
            <person name="Zhang G."/>
        </authorList>
    </citation>
    <scope>NUCLEOTIDE SEQUENCE</scope>
    <source>
        <strain evidence="16">Zg-ZUI122</strain>
    </source>
</reference>
<dbReference type="Gene3D" id="1.10.287.130">
    <property type="match status" value="1"/>
</dbReference>
<evidence type="ECO:0000256" key="11">
    <source>
        <dbReference type="ARBA" id="ARBA00022989"/>
    </source>
</evidence>
<evidence type="ECO:0000256" key="2">
    <source>
        <dbReference type="ARBA" id="ARBA00004651"/>
    </source>
</evidence>
<dbReference type="InterPro" id="IPR013767">
    <property type="entry name" value="PAS_fold"/>
</dbReference>
<dbReference type="GO" id="GO:0000155">
    <property type="term" value="F:phosphorelay sensor kinase activity"/>
    <property type="evidence" value="ECO:0007669"/>
    <property type="project" value="InterPro"/>
</dbReference>
<dbReference type="InterPro" id="IPR005467">
    <property type="entry name" value="His_kinase_dom"/>
</dbReference>
<dbReference type="InterPro" id="IPR036890">
    <property type="entry name" value="HATPase_C_sf"/>
</dbReference>
<keyword evidence="5" id="KW-0597">Phosphoprotein</keyword>
<evidence type="ECO:0000256" key="10">
    <source>
        <dbReference type="ARBA" id="ARBA00022840"/>
    </source>
</evidence>
<comment type="catalytic activity">
    <reaction evidence="1">
        <text>ATP + protein L-histidine = ADP + protein N-phospho-L-histidine.</text>
        <dbReference type="EC" id="2.7.13.3"/>
    </reaction>
</comment>
<keyword evidence="8" id="KW-0547">Nucleotide-binding</keyword>
<feature type="transmembrane region" description="Helical" evidence="14">
    <location>
        <begin position="170"/>
        <end position="190"/>
    </location>
</feature>
<evidence type="ECO:0000256" key="7">
    <source>
        <dbReference type="ARBA" id="ARBA00022692"/>
    </source>
</evidence>
<feature type="transmembrane region" description="Helical" evidence="14">
    <location>
        <begin position="12"/>
        <end position="32"/>
    </location>
</feature>
<keyword evidence="4" id="KW-1003">Cell membrane</keyword>
<protein>
    <recommendedName>
        <fullName evidence="3">histidine kinase</fullName>
        <ecNumber evidence="3">2.7.13.3</ecNumber>
    </recommendedName>
</protein>
<evidence type="ECO:0000256" key="5">
    <source>
        <dbReference type="ARBA" id="ARBA00022553"/>
    </source>
</evidence>
<keyword evidence="10" id="KW-0067">ATP-binding</keyword>
<dbReference type="InterPro" id="IPR016120">
    <property type="entry name" value="Sig_transdc_His_kin_SpoOB"/>
</dbReference>
<dbReference type="RefSeq" id="WP_207347621.1">
    <property type="nucleotide sequence ID" value="NZ_CP076456.1"/>
</dbReference>
<feature type="domain" description="Histidine kinase" evidence="15">
    <location>
        <begin position="329"/>
        <end position="522"/>
    </location>
</feature>
<dbReference type="CDD" id="cd00130">
    <property type="entry name" value="PAS"/>
    <property type="match status" value="1"/>
</dbReference>
<evidence type="ECO:0000256" key="8">
    <source>
        <dbReference type="ARBA" id="ARBA00022741"/>
    </source>
</evidence>
<evidence type="ECO:0000256" key="3">
    <source>
        <dbReference type="ARBA" id="ARBA00012438"/>
    </source>
</evidence>
<dbReference type="Pfam" id="PF14689">
    <property type="entry name" value="SPOB_a"/>
    <property type="match status" value="1"/>
</dbReference>
<keyword evidence="9 16" id="KW-0418">Kinase</keyword>
<evidence type="ECO:0000313" key="16">
    <source>
        <dbReference type="EMBL" id="QWQ37849.1"/>
    </source>
</evidence>
<dbReference type="GO" id="GO:0005886">
    <property type="term" value="C:plasma membrane"/>
    <property type="evidence" value="ECO:0007669"/>
    <property type="project" value="UniProtKB-SubCell"/>
</dbReference>
<dbReference type="PRINTS" id="PR00344">
    <property type="entry name" value="BCTRLSENSOR"/>
</dbReference>
<evidence type="ECO:0000256" key="13">
    <source>
        <dbReference type="ARBA" id="ARBA00023136"/>
    </source>
</evidence>
<dbReference type="Pfam" id="PF02518">
    <property type="entry name" value="HATPase_c"/>
    <property type="match status" value="1"/>
</dbReference>
<dbReference type="PANTHER" id="PTHR43304:SF1">
    <property type="entry name" value="PAC DOMAIN-CONTAINING PROTEIN"/>
    <property type="match status" value="1"/>
</dbReference>
<gene>
    <name evidence="16" type="ORF">KG104_03925</name>
</gene>
<dbReference type="GO" id="GO:0006355">
    <property type="term" value="P:regulation of DNA-templated transcription"/>
    <property type="evidence" value="ECO:0007669"/>
    <property type="project" value="InterPro"/>
</dbReference>
<accession>A0A975S8Q0</accession>
<dbReference type="Proteomes" id="UP000680588">
    <property type="component" value="Chromosome"/>
</dbReference>
<dbReference type="Pfam" id="PF00989">
    <property type="entry name" value="PAS"/>
    <property type="match status" value="1"/>
</dbReference>
<dbReference type="InterPro" id="IPR052162">
    <property type="entry name" value="Sensor_kinase/Photoreceptor"/>
</dbReference>
<keyword evidence="12" id="KW-0902">Two-component regulatory system</keyword>
<dbReference type="SUPFAM" id="SSF55785">
    <property type="entry name" value="PYP-like sensor domain (PAS domain)"/>
    <property type="match status" value="1"/>
</dbReference>
<dbReference type="SUPFAM" id="SSF55874">
    <property type="entry name" value="ATPase domain of HSP90 chaperone/DNA topoisomerase II/histidine kinase"/>
    <property type="match status" value="1"/>
</dbReference>
<dbReference type="Pfam" id="PF17203">
    <property type="entry name" value="sCache_3_2"/>
    <property type="match status" value="1"/>
</dbReference>
<dbReference type="SUPFAM" id="SSF103190">
    <property type="entry name" value="Sensory domain-like"/>
    <property type="match status" value="1"/>
</dbReference>
<sequence>MSLASQYLGLQFLIVIAVLVAVVGLSIAQSAASTLRVESRKALSAAESLASMPAVRALVPGAEPKIGAALPAVAESVRTVSGAQSVILATRDLRILTSPDPAQVGNPLDLGASTVLAGQAWTGLSIIDGQSYASAHVPVMDDHGAIVGLAAVGMEYPSAWERLRTAAPNALIYFFLAGVLGTVGSLLLAARVKRQTLGLEPQEITSLVEHREAMLHGVKEGVLALDTQHRITLANDGARTLLGLPRDSVGRTLKELDIEPVLHDVLTQKQDEADRLVLVNDRVVVFNRKPLTSRGRALGSVTTLRDRTELSSLKAELGTTKRITETLRAQTHEFANQLHTISGLIQLHEYDDVVKFVNGVSHSRSSLHQGITSCIEDPTLAALLIAKTSQAAERGVALQLDQDSRLGRTGESLTRDLTTIVGNLVDNAIDAAAGQQDSRVRVRILETEGSLEITVKDSGPGIDAGVADEIFRQGFTTKSDTTLGGRGFGLALTRLACLRRGGDVRVWNEDGAVFFARLPMEAPSLEKGITHDQSAHH</sequence>
<evidence type="ECO:0000256" key="6">
    <source>
        <dbReference type="ARBA" id="ARBA00022679"/>
    </source>
</evidence>
<keyword evidence="6" id="KW-0808">Transferase</keyword>
<name>A0A975S8Q0_9MICC</name>
<dbReference type="EC" id="2.7.13.3" evidence="3"/>
<evidence type="ECO:0000256" key="1">
    <source>
        <dbReference type="ARBA" id="ARBA00000085"/>
    </source>
</evidence>
<keyword evidence="7 14" id="KW-0812">Transmembrane</keyword>
<dbReference type="PROSITE" id="PS50109">
    <property type="entry name" value="HIS_KIN"/>
    <property type="match status" value="1"/>
</dbReference>
<dbReference type="AlphaFoldDB" id="A0A975S8Q0"/>
<dbReference type="InterPro" id="IPR033463">
    <property type="entry name" value="sCache_3"/>
</dbReference>
<dbReference type="Gene3D" id="3.30.450.20">
    <property type="entry name" value="PAS domain"/>
    <property type="match status" value="2"/>
</dbReference>
<evidence type="ECO:0000256" key="12">
    <source>
        <dbReference type="ARBA" id="ARBA00023012"/>
    </source>
</evidence>
<dbReference type="InterPro" id="IPR039506">
    <property type="entry name" value="SPOB_a"/>
</dbReference>
<evidence type="ECO:0000313" key="17">
    <source>
        <dbReference type="Proteomes" id="UP000680588"/>
    </source>
</evidence>
<dbReference type="PANTHER" id="PTHR43304">
    <property type="entry name" value="PHYTOCHROME-LIKE PROTEIN CPH1"/>
    <property type="match status" value="1"/>
</dbReference>
<dbReference type="InterPro" id="IPR035965">
    <property type="entry name" value="PAS-like_dom_sf"/>
</dbReference>
<dbReference type="KEGG" id="asun:KG104_03925"/>
<keyword evidence="13 14" id="KW-0472">Membrane</keyword>
<dbReference type="InterPro" id="IPR003594">
    <property type="entry name" value="HATPase_dom"/>
</dbReference>